<dbReference type="InParanoid" id="B0DIR6"/>
<dbReference type="OrthoDB" id="3109128at2759"/>
<feature type="compositionally biased region" description="Basic and acidic residues" evidence="1">
    <location>
        <begin position="76"/>
        <end position="93"/>
    </location>
</feature>
<evidence type="ECO:0000256" key="1">
    <source>
        <dbReference type="SAM" id="MobiDB-lite"/>
    </source>
</evidence>
<accession>B0DIR6</accession>
<dbReference type="HOGENOM" id="CLU_1390461_0_0_1"/>
<reference evidence="2 3" key="1">
    <citation type="journal article" date="2008" name="Nature">
        <title>The genome of Laccaria bicolor provides insights into mycorrhizal symbiosis.</title>
        <authorList>
            <person name="Martin F."/>
            <person name="Aerts A."/>
            <person name="Ahren D."/>
            <person name="Brun A."/>
            <person name="Danchin E.G.J."/>
            <person name="Duchaussoy F."/>
            <person name="Gibon J."/>
            <person name="Kohler A."/>
            <person name="Lindquist E."/>
            <person name="Pereda V."/>
            <person name="Salamov A."/>
            <person name="Shapiro H.J."/>
            <person name="Wuyts J."/>
            <person name="Blaudez D."/>
            <person name="Buee M."/>
            <person name="Brokstein P."/>
            <person name="Canbaeck B."/>
            <person name="Cohen D."/>
            <person name="Courty P.E."/>
            <person name="Coutinho P.M."/>
            <person name="Delaruelle C."/>
            <person name="Detter J.C."/>
            <person name="Deveau A."/>
            <person name="DiFazio S."/>
            <person name="Duplessis S."/>
            <person name="Fraissinet-Tachet L."/>
            <person name="Lucic E."/>
            <person name="Frey-Klett P."/>
            <person name="Fourrey C."/>
            <person name="Feussner I."/>
            <person name="Gay G."/>
            <person name="Grimwood J."/>
            <person name="Hoegger P.J."/>
            <person name="Jain P."/>
            <person name="Kilaru S."/>
            <person name="Labbe J."/>
            <person name="Lin Y.C."/>
            <person name="Legue V."/>
            <person name="Le Tacon F."/>
            <person name="Marmeisse R."/>
            <person name="Melayah D."/>
            <person name="Montanini B."/>
            <person name="Muratet M."/>
            <person name="Nehls U."/>
            <person name="Niculita-Hirzel H."/>
            <person name="Oudot-Le Secq M.P."/>
            <person name="Peter M."/>
            <person name="Quesneville H."/>
            <person name="Rajashekar B."/>
            <person name="Reich M."/>
            <person name="Rouhier N."/>
            <person name="Schmutz J."/>
            <person name="Yin T."/>
            <person name="Chalot M."/>
            <person name="Henrissat B."/>
            <person name="Kuees U."/>
            <person name="Lucas S."/>
            <person name="Van de Peer Y."/>
            <person name="Podila G.K."/>
            <person name="Polle A."/>
            <person name="Pukkila P.J."/>
            <person name="Richardson P.M."/>
            <person name="Rouze P."/>
            <person name="Sanders I.R."/>
            <person name="Stajich J.E."/>
            <person name="Tunlid A."/>
            <person name="Tuskan G."/>
            <person name="Grigoriev I.V."/>
        </authorList>
    </citation>
    <scope>NUCLEOTIDE SEQUENCE [LARGE SCALE GENOMIC DNA]</scope>
    <source>
        <strain evidence="3">S238N-H82 / ATCC MYA-4686</strain>
    </source>
</reference>
<feature type="region of interest" description="Disordered" evidence="1">
    <location>
        <begin position="1"/>
        <end position="93"/>
    </location>
</feature>
<keyword evidence="3" id="KW-1185">Reference proteome</keyword>
<evidence type="ECO:0000313" key="3">
    <source>
        <dbReference type="Proteomes" id="UP000001194"/>
    </source>
</evidence>
<protein>
    <submittedName>
        <fullName evidence="2">Predicted protein</fullName>
    </submittedName>
</protein>
<sequence length="188" mass="20520">MSEDHANLFATAVPENARSSSTLGLNAIGRSDDNQTSSAGQDGPSTRDRANSVAQDEDLQNDTGEIQVPLQNNESIGKDDLEEFSRGEKPQLEEESIRYMDDTVDKFRRGEITKLKALSNIIGALNFDPSNTNRGKDAAIKFYAKTLEYAALTSSVVKQGKHAAIGLKPKSVQHKQHEPKTIDTVGVF</sequence>
<evidence type="ECO:0000313" key="2">
    <source>
        <dbReference type="EMBL" id="EDR05616.1"/>
    </source>
</evidence>
<feature type="compositionally biased region" description="Polar residues" evidence="1">
    <location>
        <begin position="61"/>
        <end position="75"/>
    </location>
</feature>
<organism evidence="3">
    <name type="scientific">Laccaria bicolor (strain S238N-H82 / ATCC MYA-4686)</name>
    <name type="common">Bicoloured deceiver</name>
    <name type="synonym">Laccaria laccata var. bicolor</name>
    <dbReference type="NCBI Taxonomy" id="486041"/>
    <lineage>
        <taxon>Eukaryota</taxon>
        <taxon>Fungi</taxon>
        <taxon>Dikarya</taxon>
        <taxon>Basidiomycota</taxon>
        <taxon>Agaricomycotina</taxon>
        <taxon>Agaricomycetes</taxon>
        <taxon>Agaricomycetidae</taxon>
        <taxon>Agaricales</taxon>
        <taxon>Agaricineae</taxon>
        <taxon>Hydnangiaceae</taxon>
        <taxon>Laccaria</taxon>
    </lineage>
</organism>
<dbReference type="AlphaFoldDB" id="B0DIR6"/>
<dbReference type="EMBL" id="DS547112">
    <property type="protein sequence ID" value="EDR05616.1"/>
    <property type="molecule type" value="Genomic_DNA"/>
</dbReference>
<name>B0DIR6_LACBS</name>
<proteinExistence type="predicted"/>
<feature type="compositionally biased region" description="Polar residues" evidence="1">
    <location>
        <begin position="34"/>
        <end position="44"/>
    </location>
</feature>
<dbReference type="RefSeq" id="XP_001883720.1">
    <property type="nucleotide sequence ID" value="XM_001883685.1"/>
</dbReference>
<dbReference type="GeneID" id="6079363"/>
<dbReference type="KEGG" id="lbc:LACBIDRAFT_302989"/>
<gene>
    <name evidence="2" type="ORF">LACBIDRAFT_302989</name>
</gene>
<dbReference type="Proteomes" id="UP000001194">
    <property type="component" value="Unassembled WGS sequence"/>
</dbReference>